<name>A0A6J5NRF9_9CAUD</name>
<proteinExistence type="predicted"/>
<reference evidence="1" key="1">
    <citation type="submission" date="2020-04" db="EMBL/GenBank/DDBJ databases">
        <authorList>
            <person name="Chiriac C."/>
            <person name="Salcher M."/>
            <person name="Ghai R."/>
            <person name="Kavagutti S V."/>
        </authorList>
    </citation>
    <scope>NUCLEOTIDE SEQUENCE</scope>
</reference>
<sequence>MKQNENEKLKPIDEMKSAQQNALFICTPKGLKFLQKK</sequence>
<organism evidence="1">
    <name type="scientific">uncultured Caudovirales phage</name>
    <dbReference type="NCBI Taxonomy" id="2100421"/>
    <lineage>
        <taxon>Viruses</taxon>
        <taxon>Duplodnaviria</taxon>
        <taxon>Heunggongvirae</taxon>
        <taxon>Uroviricota</taxon>
        <taxon>Caudoviricetes</taxon>
        <taxon>Peduoviridae</taxon>
        <taxon>Maltschvirus</taxon>
        <taxon>Maltschvirus maltsch</taxon>
    </lineage>
</organism>
<accession>A0A6J5NRF9</accession>
<dbReference type="EMBL" id="LR796696">
    <property type="protein sequence ID" value="CAB4160226.1"/>
    <property type="molecule type" value="Genomic_DNA"/>
</dbReference>
<gene>
    <name evidence="1" type="ORF">UFOVP724_117</name>
</gene>
<evidence type="ECO:0000313" key="1">
    <source>
        <dbReference type="EMBL" id="CAB4160226.1"/>
    </source>
</evidence>
<protein>
    <submittedName>
        <fullName evidence="1">Uncharacterized protein</fullName>
    </submittedName>
</protein>